<gene>
    <name evidence="4" type="ORF">pipiens_002358</name>
</gene>
<dbReference type="EMBL" id="JBEHCU010005819">
    <property type="protein sequence ID" value="KAL1398655.1"/>
    <property type="molecule type" value="Genomic_DNA"/>
</dbReference>
<dbReference type="Pfam" id="PF24173">
    <property type="entry name" value="TPR_TTI1_N"/>
    <property type="match status" value="2"/>
</dbReference>
<feature type="domain" description="TTI1 C-terminal TPR" evidence="3">
    <location>
        <begin position="749"/>
        <end position="955"/>
    </location>
</feature>
<reference evidence="4 5" key="1">
    <citation type="submission" date="2024-05" db="EMBL/GenBank/DDBJ databases">
        <title>Culex pipiens pipiens assembly and annotation.</title>
        <authorList>
            <person name="Alout H."/>
            <person name="Durand T."/>
        </authorList>
    </citation>
    <scope>NUCLEOTIDE SEQUENCE [LARGE SCALE GENOMIC DNA]</scope>
    <source>
        <strain evidence="4">HA-2024</strain>
        <tissue evidence="4">Whole body</tissue>
    </source>
</reference>
<organism evidence="4 5">
    <name type="scientific">Culex pipiens pipiens</name>
    <name type="common">Northern house mosquito</name>
    <dbReference type="NCBI Taxonomy" id="38569"/>
    <lineage>
        <taxon>Eukaryota</taxon>
        <taxon>Metazoa</taxon>
        <taxon>Ecdysozoa</taxon>
        <taxon>Arthropoda</taxon>
        <taxon>Hexapoda</taxon>
        <taxon>Insecta</taxon>
        <taxon>Pterygota</taxon>
        <taxon>Neoptera</taxon>
        <taxon>Endopterygota</taxon>
        <taxon>Diptera</taxon>
        <taxon>Nematocera</taxon>
        <taxon>Culicoidea</taxon>
        <taxon>Culicidae</taxon>
        <taxon>Culicinae</taxon>
        <taxon>Culicini</taxon>
        <taxon>Culex</taxon>
        <taxon>Culex</taxon>
    </lineage>
</organism>
<dbReference type="InterPro" id="IPR057566">
    <property type="entry name" value="TPR_TTI1_N"/>
</dbReference>
<feature type="compositionally biased region" description="Basic residues" evidence="1">
    <location>
        <begin position="742"/>
        <end position="751"/>
    </location>
</feature>
<accession>A0ABD1DG66</accession>
<dbReference type="Pfam" id="PF24181">
    <property type="entry name" value="TPR_TTI1_C"/>
    <property type="match status" value="1"/>
</dbReference>
<sequence>MSALAEVFDRVKPLVESVLRDPRVSDIRQLNAQLQRIDAASLQILQNVLLQQLVVAVDNVASGENGNEVKTALMECVGTILDKGTIRQGVVMKTTLVILLKQLYDLQGNQLVVDLSEEYKLAALRGLTLGGEECPVGVLFVAVSVLSGGDRYRKLRLQAIECVLAVMQVHDGSDFGDAVLRCQVAELMFIVLPKLLVALVSVVNGDEKQGKALVRAGVKGLGRVLGLIFEDYDKTLIDEEFSTEEFVKLSKEMGTSGETGKNVLGMGLRDSKAREAYFSNTTRSREWLLEAEKKVHGVLTTICHLRGAEDESVRLEYARMNAELLEKCHLNMPTCSVLFLESILALCQDESAKIRSICDATLKATSGHHSIAFGTTRKDELFYEALKTIPRSIYRGQETDQIAHFRLLIGYVHFLSDSQLQVILANQEILNQLVAILVAGAELDQPEELVRREYVSYRFRYVPDECQLEKEKRESRWIVLRNFHGSERSQRVFLEVLHAFRERPEALATILNYILEDLFTTKLNTNGYLFLLSELVPTSASSPTLTAIFRNVFTEILQSYHWDLDLEETTEIGNLKFNVLHICLSLRLVAKFAKLFSGVDFHFQLYDILRHVLPLSGSNLNCVNEAAELTLEAVAEPDSIQQLISTNLDYISQHISHCLRRPESFPGGVHLLESVLRFVPYESSAVLESTISPIVVSILDGHDQRRTKGILCLRVLQIFVRAIRYRYQTEGGVGEQTSPRGSNHRRNPRRRTPPEEPMDDQEEGPYQSEEDKLPPHIRITLKILTVNFKYLSSTAPEERIVALGTLTEGIHLLQTHENQLLPLVHQIWYNFAERFADPSPVVVSAAFDLLVTLANLARDFIRKRTLDDILPRLSAFMTDHVAADFGAHQTYKLQRKVLERGAELVRWLRLNERQLDQVLNVARLYRERSERRELRELAGKMFEDVAARYDPGAVWSSQQIQSRRV</sequence>
<protein>
    <submittedName>
        <fullName evidence="4">Uncharacterized protein</fullName>
    </submittedName>
</protein>
<evidence type="ECO:0000256" key="1">
    <source>
        <dbReference type="SAM" id="MobiDB-lite"/>
    </source>
</evidence>
<dbReference type="Proteomes" id="UP001562425">
    <property type="component" value="Unassembled WGS sequence"/>
</dbReference>
<name>A0ABD1DG66_CULPP</name>
<evidence type="ECO:0000313" key="5">
    <source>
        <dbReference type="Proteomes" id="UP001562425"/>
    </source>
</evidence>
<dbReference type="InterPro" id="IPR052587">
    <property type="entry name" value="TELO2-interacting_protein_1"/>
</dbReference>
<evidence type="ECO:0000313" key="4">
    <source>
        <dbReference type="EMBL" id="KAL1398655.1"/>
    </source>
</evidence>
<dbReference type="PANTHER" id="PTHR18460">
    <property type="entry name" value="TEL2 INTERACTING PROTEIN 1 TTI1 FAMILY MEMBER"/>
    <property type="match status" value="1"/>
</dbReference>
<comment type="caution">
    <text evidence="4">The sequence shown here is derived from an EMBL/GenBank/DDBJ whole genome shotgun (WGS) entry which is preliminary data.</text>
</comment>
<feature type="region of interest" description="Disordered" evidence="1">
    <location>
        <begin position="731"/>
        <end position="771"/>
    </location>
</feature>
<evidence type="ECO:0000259" key="2">
    <source>
        <dbReference type="Pfam" id="PF24173"/>
    </source>
</evidence>
<feature type="domain" description="TTI1 N-terminal TPR" evidence="2">
    <location>
        <begin position="8"/>
        <end position="128"/>
    </location>
</feature>
<dbReference type="InterPro" id="IPR016024">
    <property type="entry name" value="ARM-type_fold"/>
</dbReference>
<dbReference type="PANTHER" id="PTHR18460:SF3">
    <property type="entry name" value="TELO2-INTERACTING PROTEIN 1 HOMOLOG"/>
    <property type="match status" value="1"/>
</dbReference>
<dbReference type="InterPro" id="IPR049362">
    <property type="entry name" value="TTI1_rpt"/>
</dbReference>
<evidence type="ECO:0000259" key="3">
    <source>
        <dbReference type="Pfam" id="PF24181"/>
    </source>
</evidence>
<dbReference type="SUPFAM" id="SSF48371">
    <property type="entry name" value="ARM repeat"/>
    <property type="match status" value="1"/>
</dbReference>
<dbReference type="AlphaFoldDB" id="A0ABD1DG66"/>
<dbReference type="InterPro" id="IPR057567">
    <property type="entry name" value="TPR_TTI1_C"/>
</dbReference>
<dbReference type="Pfam" id="PF21547">
    <property type="entry name" value="TTI1"/>
    <property type="match status" value="1"/>
</dbReference>
<keyword evidence="5" id="KW-1185">Reference proteome</keyword>
<feature type="domain" description="TTI1 N-terminal TPR" evidence="2">
    <location>
        <begin position="149"/>
        <end position="350"/>
    </location>
</feature>
<proteinExistence type="predicted"/>